<dbReference type="InterPro" id="IPR018622">
    <property type="entry name" value="DNA_damage_chkpnt_Lcd1"/>
</dbReference>
<name>H8WWX0_CANO9</name>
<sequence length="759" mass="86872">MRLEFNATITITTSLLLYGHDMTHGMSESDSDFANDDDDDELLQQYLGTTQAPIDLATTREEDTTIQQQKPQEQQQQSTGIHQPIASQLLRKPIDNEIQSKLFQADGEIATLKAQLISLQNSKRDELNTLRQSYDALKQNKDEEAAALREAVLKLEDDRKFLKNELVTTTALKKRKINTNNSQQNGANTSTDMDQSVLEANLESDETFIPSQTIQKVIRVQHETSVLIDHIWKYCIPGGKRSSIEYLSKICFDFDINTLYGYRVEKKIAISSFISNVLMSMKTTRLDELIERFSLLVLDIIEQAVTGKATLSVPFLISLIYCTISFRPVAVTKLVITKLVQQCSQFSLNYMFLLNPNLEEEADFDNYHDVPDQVIAIERFILICCLDLIEKLTTISSNYETEFIRSVWNHDVLPQNLVTSCLPQNAERFKSVAQINLIFNVVEMLIASITEETFGFNEAVSDFNLISSLMKIFLIDIPIKDGFRFYGFNRFDGNNCDVDMIDLTVPRKHDSLHNYLVAIPQPVYEDLESKINSRELQSHHEAHLLNLKIKVCELFQSIIITKQTIDFLIDKEHFKSFVRIIYLEQTYMANDPRSPVIHSRVHLIGQIVKIMNYLTQDLHEASDLIYSETMYEMFVALSRIAFGADSLSLEAHKLLVKIRTQGHFDITVFNKSCEIRARQLNHLTSGDFAGKGGGKLLANVESDYANGLEFPYESEAVELSREILNRFVNHEEADNLYFNMNYESQEDDGENFSDIEMDI</sequence>
<reference evidence="6 7" key="1">
    <citation type="journal article" date="2012" name="PLoS ONE">
        <title>Sequence and analysis of the genome of the pathogenic yeast Candida orthopsilosis.</title>
        <authorList>
            <person name="Riccombeni A."/>
            <person name="Vidanes G."/>
            <person name="Proux-Wera E."/>
            <person name="Wolfe K.H."/>
            <person name="Butler G."/>
        </authorList>
    </citation>
    <scope>NUCLEOTIDE SEQUENCE [LARGE SCALE GENOMIC DNA]</scope>
    <source>
        <strain evidence="6 7">Co 90-125</strain>
    </source>
</reference>
<keyword evidence="7" id="KW-1185">Reference proteome</keyword>
<dbReference type="eggNOG" id="ENOG502QQI0">
    <property type="taxonomic scope" value="Eukaryota"/>
</dbReference>
<dbReference type="AlphaFoldDB" id="H8WWX0"/>
<dbReference type="KEGG" id="cot:CORT_0A07250"/>
<dbReference type="RefSeq" id="XP_003866549.1">
    <property type="nucleotide sequence ID" value="XM_003866501.1"/>
</dbReference>
<dbReference type="Proteomes" id="UP000005018">
    <property type="component" value="Chromosome 1"/>
</dbReference>
<dbReference type="GO" id="GO:0000077">
    <property type="term" value="P:DNA damage checkpoint signaling"/>
    <property type="evidence" value="ECO:0007669"/>
    <property type="project" value="InterPro"/>
</dbReference>
<comment type="subcellular location">
    <subcellularLocation>
        <location evidence="1">Nucleus</location>
    </subcellularLocation>
</comment>
<proteinExistence type="predicted"/>
<organism evidence="6 7">
    <name type="scientific">Candida orthopsilosis (strain 90-125)</name>
    <name type="common">Yeast</name>
    <dbReference type="NCBI Taxonomy" id="1136231"/>
    <lineage>
        <taxon>Eukaryota</taxon>
        <taxon>Fungi</taxon>
        <taxon>Dikarya</taxon>
        <taxon>Ascomycota</taxon>
        <taxon>Saccharomycotina</taxon>
        <taxon>Pichiomycetes</taxon>
        <taxon>Debaryomycetaceae</taxon>
        <taxon>Candida/Lodderomyces clade</taxon>
        <taxon>Candida</taxon>
    </lineage>
</organism>
<evidence type="ECO:0000256" key="2">
    <source>
        <dbReference type="ARBA" id="ARBA00022763"/>
    </source>
</evidence>
<protein>
    <recommendedName>
        <fullName evidence="8">DNA damage checkpoint protein LCD1</fullName>
    </recommendedName>
</protein>
<gene>
    <name evidence="6" type="ORF">CORT_0A07250</name>
</gene>
<feature type="compositionally biased region" description="Low complexity" evidence="5">
    <location>
        <begin position="67"/>
        <end position="77"/>
    </location>
</feature>
<evidence type="ECO:0008006" key="8">
    <source>
        <dbReference type="Google" id="ProtNLM"/>
    </source>
</evidence>
<dbReference type="GO" id="GO:0005634">
    <property type="term" value="C:nucleus"/>
    <property type="evidence" value="ECO:0007669"/>
    <property type="project" value="UniProtKB-SubCell"/>
</dbReference>
<evidence type="ECO:0000256" key="4">
    <source>
        <dbReference type="SAM" id="Coils"/>
    </source>
</evidence>
<feature type="region of interest" description="Disordered" evidence="5">
    <location>
        <begin position="60"/>
        <end position="80"/>
    </location>
</feature>
<keyword evidence="4" id="KW-0175">Coiled coil</keyword>
<feature type="coiled-coil region" evidence="4">
    <location>
        <begin position="120"/>
        <end position="165"/>
    </location>
</feature>
<evidence type="ECO:0000313" key="6">
    <source>
        <dbReference type="EMBL" id="CCG21110.1"/>
    </source>
</evidence>
<dbReference type="EMBL" id="HE681719">
    <property type="protein sequence ID" value="CCG21110.1"/>
    <property type="molecule type" value="Genomic_DNA"/>
</dbReference>
<evidence type="ECO:0000256" key="5">
    <source>
        <dbReference type="SAM" id="MobiDB-lite"/>
    </source>
</evidence>
<evidence type="ECO:0000256" key="1">
    <source>
        <dbReference type="ARBA" id="ARBA00004123"/>
    </source>
</evidence>
<dbReference type="HOGENOM" id="CLU_402302_0_0_1"/>
<dbReference type="Pfam" id="PF09798">
    <property type="entry name" value="LCD1"/>
    <property type="match status" value="1"/>
</dbReference>
<dbReference type="OrthoDB" id="4078000at2759"/>
<keyword evidence="3" id="KW-0539">Nucleus</keyword>
<evidence type="ECO:0000256" key="3">
    <source>
        <dbReference type="ARBA" id="ARBA00023242"/>
    </source>
</evidence>
<keyword evidence="2" id="KW-0227">DNA damage</keyword>
<evidence type="ECO:0000313" key="7">
    <source>
        <dbReference type="Proteomes" id="UP000005018"/>
    </source>
</evidence>
<dbReference type="GeneID" id="14537883"/>
<accession>H8WWX0</accession>